<feature type="domain" description="HTH cro/C1-type" evidence="1">
    <location>
        <begin position="8"/>
        <end position="55"/>
    </location>
</feature>
<dbReference type="EMBL" id="MAPZ01000019">
    <property type="protein sequence ID" value="OBY10897.1"/>
    <property type="molecule type" value="Genomic_DNA"/>
</dbReference>
<dbReference type="GO" id="GO:0003677">
    <property type="term" value="F:DNA binding"/>
    <property type="evidence" value="ECO:0007669"/>
    <property type="project" value="InterPro"/>
</dbReference>
<dbReference type="InterPro" id="IPR001387">
    <property type="entry name" value="Cro/C1-type_HTH"/>
</dbReference>
<reference evidence="2 3" key="1">
    <citation type="submission" date="2016-06" db="EMBL/GenBank/DDBJ databases">
        <authorList>
            <person name="Kjaerup R.B."/>
            <person name="Dalgaard T.S."/>
            <person name="Juul-Madsen H.R."/>
        </authorList>
    </citation>
    <scope>NUCLEOTIDE SEQUENCE [LARGE SCALE GENOMIC DNA]</scope>
    <source>
        <strain evidence="2 3">373-A1</strain>
    </source>
</reference>
<organism evidence="2 3">
    <name type="scientific">Clostridium paraputrificum</name>
    <dbReference type="NCBI Taxonomy" id="29363"/>
    <lineage>
        <taxon>Bacteria</taxon>
        <taxon>Bacillati</taxon>
        <taxon>Bacillota</taxon>
        <taxon>Clostridia</taxon>
        <taxon>Eubacteriales</taxon>
        <taxon>Clostridiaceae</taxon>
        <taxon>Clostridium</taxon>
    </lineage>
</organism>
<comment type="caution">
    <text evidence="2">The sequence shown here is derived from an EMBL/GenBank/DDBJ whole genome shotgun (WGS) entry which is preliminary data.</text>
</comment>
<keyword evidence="3" id="KW-1185">Reference proteome</keyword>
<dbReference type="OrthoDB" id="1776393at2"/>
<evidence type="ECO:0000313" key="3">
    <source>
        <dbReference type="Proteomes" id="UP000092714"/>
    </source>
</evidence>
<name>A0A1B8RQ21_9CLOT</name>
<evidence type="ECO:0000259" key="1">
    <source>
        <dbReference type="PROSITE" id="PS50943"/>
    </source>
</evidence>
<accession>A0A1B8RQ21</accession>
<dbReference type="SUPFAM" id="SSF47413">
    <property type="entry name" value="lambda repressor-like DNA-binding domains"/>
    <property type="match status" value="1"/>
</dbReference>
<dbReference type="eggNOG" id="ENOG50335XR">
    <property type="taxonomic scope" value="Bacteria"/>
</dbReference>
<gene>
    <name evidence="2" type="ORF">CP373A1_10395</name>
</gene>
<protein>
    <recommendedName>
        <fullName evidence="1">HTH cro/C1-type domain-containing protein</fullName>
    </recommendedName>
</protein>
<proteinExistence type="predicted"/>
<dbReference type="InterPro" id="IPR010982">
    <property type="entry name" value="Lambda_DNA-bd_dom_sf"/>
</dbReference>
<evidence type="ECO:0000313" key="2">
    <source>
        <dbReference type="EMBL" id="OBY10897.1"/>
    </source>
</evidence>
<dbReference type="RefSeq" id="WP_065254567.1">
    <property type="nucleotide sequence ID" value="NZ_CABJAZ010000001.1"/>
</dbReference>
<dbReference type="Gene3D" id="1.10.260.40">
    <property type="entry name" value="lambda repressor-like DNA-binding domains"/>
    <property type="match status" value="1"/>
</dbReference>
<sequence length="491" mass="57319">MYSNGFSYLLKSLKISPSKMAQALNVDRSLVSKWKNGSRKIDTNAAYFDNAIDYLIERNRELEIEFLEKLFSSIYHTPNNLLGNTSSLIASTKKFIFDDISNYQQIIDNSINNGSIYSANISIYDDEKNALLGILNFLNSSISYGKPQNLLFVFCKSLDLMMNNKYFRNEWLKKTLMLLDMGCHLNFVYSNSSSSTLGFYLFSLINHKNCNFSYFVDSIDNYYNYSFHITEHNGVFMSSNQIVGNETQFYSALFKDPISIKFYTGWGKNILSRSYPTFHNINISEVLDKFEVNSIQLPNKDSIKNTHYNYSSFPIPYIMNDELYYEILCNSVDNEKDIEFHFNCFKSIKNSLYKNSNLLAIDFYSINDLIEFSNKETIIYESMSELVPKLILTKRQFKKHISCLIDYLFSTDSYNFCLIPDTSKLNNNLFYCWCKKNEFLLINYKNNFLDFKFTTNTLLVNSVSLLLENTYLNTPDNFKSKEYIANFLKSL</sequence>
<dbReference type="AlphaFoldDB" id="A0A1B8RQ21"/>
<dbReference type="PROSITE" id="PS50943">
    <property type="entry name" value="HTH_CROC1"/>
    <property type="match status" value="1"/>
</dbReference>
<dbReference type="Proteomes" id="UP000092714">
    <property type="component" value="Unassembled WGS sequence"/>
</dbReference>